<feature type="transmembrane region" description="Helical" evidence="2">
    <location>
        <begin position="38"/>
        <end position="60"/>
    </location>
</feature>
<organism evidence="3 4">
    <name type="scientific">Streptosporangium vulgare</name>
    <dbReference type="NCBI Taxonomy" id="46190"/>
    <lineage>
        <taxon>Bacteria</taxon>
        <taxon>Bacillati</taxon>
        <taxon>Actinomycetota</taxon>
        <taxon>Actinomycetes</taxon>
        <taxon>Streptosporangiales</taxon>
        <taxon>Streptosporangiaceae</taxon>
        <taxon>Streptosporangium</taxon>
    </lineage>
</organism>
<evidence type="ECO:0000256" key="1">
    <source>
        <dbReference type="SAM" id="MobiDB-lite"/>
    </source>
</evidence>
<feature type="region of interest" description="Disordered" evidence="1">
    <location>
        <begin position="61"/>
        <end position="81"/>
    </location>
</feature>
<keyword evidence="2" id="KW-0472">Membrane</keyword>
<name>A0ABV5T517_9ACTN</name>
<comment type="caution">
    <text evidence="3">The sequence shown here is derived from an EMBL/GenBank/DDBJ whole genome shotgun (WGS) entry which is preliminary data.</text>
</comment>
<dbReference type="EMBL" id="JBHMBS010000001">
    <property type="protein sequence ID" value="MFB9674181.1"/>
    <property type="molecule type" value="Genomic_DNA"/>
</dbReference>
<gene>
    <name evidence="3" type="ORF">ACFFRH_01670</name>
</gene>
<evidence type="ECO:0000256" key="2">
    <source>
        <dbReference type="SAM" id="Phobius"/>
    </source>
</evidence>
<keyword evidence="4" id="KW-1185">Reference proteome</keyword>
<evidence type="ECO:0000313" key="4">
    <source>
        <dbReference type="Proteomes" id="UP001589610"/>
    </source>
</evidence>
<keyword evidence="2" id="KW-1133">Transmembrane helix</keyword>
<reference evidence="3 4" key="1">
    <citation type="submission" date="2024-09" db="EMBL/GenBank/DDBJ databases">
        <authorList>
            <person name="Sun Q."/>
            <person name="Mori K."/>
        </authorList>
    </citation>
    <scope>NUCLEOTIDE SEQUENCE [LARGE SCALE GENOMIC DNA]</scope>
    <source>
        <strain evidence="3 4">JCM 3028</strain>
    </source>
</reference>
<sequence>MIHTEDELRAVLAEDVFEGPPDVREIVRRGRRIRRRRTVAGVALAVAAVAVVAFPVQGLWRDTEPAGKEPPTAARISPPSALPPENSLGAPLIASYGSTTVSDGATVTFQPLSVHTSYRVVCAEPEAVVVIRAANGGGSVGRCGGSVDNFYDERSVTPDWLERPQPLKIWVLPGDTPIHSLGTAPNSYDDCKVVRKELGLCDGKYRMSELLWPGVVERVAAELGRQPGRWEVGLYDRVGMTAPPRPTPTRTVTVEP</sequence>
<dbReference type="RefSeq" id="WP_386153501.1">
    <property type="nucleotide sequence ID" value="NZ_JBHMBS010000001.1"/>
</dbReference>
<keyword evidence="2" id="KW-0812">Transmembrane</keyword>
<proteinExistence type="predicted"/>
<protein>
    <recommendedName>
        <fullName evidence="5">RlpA-like protein double-psi beta-barrel domain-containing protein</fullName>
    </recommendedName>
</protein>
<evidence type="ECO:0000313" key="3">
    <source>
        <dbReference type="EMBL" id="MFB9674181.1"/>
    </source>
</evidence>
<evidence type="ECO:0008006" key="5">
    <source>
        <dbReference type="Google" id="ProtNLM"/>
    </source>
</evidence>
<dbReference type="Proteomes" id="UP001589610">
    <property type="component" value="Unassembled WGS sequence"/>
</dbReference>
<accession>A0ABV5T517</accession>